<dbReference type="InterPro" id="IPR011701">
    <property type="entry name" value="MFS"/>
</dbReference>
<evidence type="ECO:0000259" key="7">
    <source>
        <dbReference type="PROSITE" id="PS50850"/>
    </source>
</evidence>
<evidence type="ECO:0000256" key="3">
    <source>
        <dbReference type="ARBA" id="ARBA00022989"/>
    </source>
</evidence>
<protein>
    <submittedName>
        <fullName evidence="8">MFS transporter</fullName>
    </submittedName>
</protein>
<feature type="transmembrane region" description="Helical" evidence="6">
    <location>
        <begin position="151"/>
        <end position="170"/>
    </location>
</feature>
<dbReference type="Proteomes" id="UP000504882">
    <property type="component" value="Unassembled WGS sequence"/>
</dbReference>
<accession>A0ABY2E1E2</accession>
<dbReference type="Gene3D" id="1.20.1250.20">
    <property type="entry name" value="MFS general substrate transporter like domains"/>
    <property type="match status" value="2"/>
</dbReference>
<organism evidence="8 9">
    <name type="scientific">Occultella glacieicola</name>
    <dbReference type="NCBI Taxonomy" id="2518684"/>
    <lineage>
        <taxon>Bacteria</taxon>
        <taxon>Bacillati</taxon>
        <taxon>Actinomycetota</taxon>
        <taxon>Actinomycetes</taxon>
        <taxon>Micrococcales</taxon>
        <taxon>Ruaniaceae</taxon>
        <taxon>Occultella</taxon>
    </lineage>
</organism>
<sequence>MARGCSAPSSTATSTWSSPARIPVTVSILWVRAIPASPTRPRTSVSPRMPVSELAGTIPRTSDRACARASTSTPMLVRLVPARAAAVTRNSLCPTHPPTPGIRASFRPPRSRDGPIPRRRRKRSSVTAMTTDPAPTRSGRRSAAEVLRGRPGLLLAAALVLVGINLRAPITSLAAVLPDIRSDLGLDPTTAGLLTSLPVVCFAVGAPLIAAAVRRFGVDRVIVFGLLVIATLTLIRPWGPAWALLAGTAVIGLAITSGNVLLPVVVRRDFPAHQGPMTAISTSSVTGGAAIAAAVTVPLALWLGWQPALAAWAALALVAALVWARLPHPAEPAPPAGQPPHRPWSMPSAWVLAIYFGTQSGLFYGMTAWLPSMLPELAGTDAATAGAAASAFQLVGILGTLTAPVLLARVRARRVLIAVILSAWLIGIGGMLAAPGAFWVWCVVTGYAQGSSFAMAMTLVTLRSTSVAQVRGVSAMTQTVGYGLAALAPVAVGALYAATGTWTASMGLLLGIGVVVFLSGTLAGSHKPLS</sequence>
<evidence type="ECO:0000256" key="6">
    <source>
        <dbReference type="SAM" id="Phobius"/>
    </source>
</evidence>
<dbReference type="PANTHER" id="PTHR23523:SF2">
    <property type="entry name" value="2-NITROIMIDAZOLE TRANSPORTER"/>
    <property type="match status" value="1"/>
</dbReference>
<reference evidence="8 9" key="1">
    <citation type="submission" date="2019-03" db="EMBL/GenBank/DDBJ databases">
        <title>Genomic features of bacteria from cold environments.</title>
        <authorList>
            <person name="Shen L."/>
        </authorList>
    </citation>
    <scope>NUCLEOTIDE SEQUENCE [LARGE SCALE GENOMIC DNA]</scope>
    <source>
        <strain evidence="9">T3246-1</strain>
    </source>
</reference>
<evidence type="ECO:0000313" key="8">
    <source>
        <dbReference type="EMBL" id="TDE91604.1"/>
    </source>
</evidence>
<feature type="transmembrane region" description="Helical" evidence="6">
    <location>
        <begin position="382"/>
        <end position="408"/>
    </location>
</feature>
<evidence type="ECO:0000256" key="5">
    <source>
        <dbReference type="SAM" id="MobiDB-lite"/>
    </source>
</evidence>
<feature type="domain" description="Major facilitator superfamily (MFS) profile" evidence="7">
    <location>
        <begin position="151"/>
        <end position="523"/>
    </location>
</feature>
<comment type="caution">
    <text evidence="8">The sequence shown here is derived from an EMBL/GenBank/DDBJ whole genome shotgun (WGS) entry which is preliminary data.</text>
</comment>
<keyword evidence="4 6" id="KW-0472">Membrane</keyword>
<dbReference type="PANTHER" id="PTHR23523">
    <property type="match status" value="1"/>
</dbReference>
<feature type="transmembrane region" description="Helical" evidence="6">
    <location>
        <begin position="278"/>
        <end position="303"/>
    </location>
</feature>
<feature type="transmembrane region" description="Helical" evidence="6">
    <location>
        <begin position="190"/>
        <end position="210"/>
    </location>
</feature>
<evidence type="ECO:0000256" key="4">
    <source>
        <dbReference type="ARBA" id="ARBA00023136"/>
    </source>
</evidence>
<keyword evidence="9" id="KW-1185">Reference proteome</keyword>
<feature type="transmembrane region" description="Helical" evidence="6">
    <location>
        <begin position="217"/>
        <end position="235"/>
    </location>
</feature>
<keyword evidence="3 6" id="KW-1133">Transmembrane helix</keyword>
<feature type="region of interest" description="Disordered" evidence="5">
    <location>
        <begin position="90"/>
        <end position="143"/>
    </location>
</feature>
<dbReference type="InterPro" id="IPR020846">
    <property type="entry name" value="MFS_dom"/>
</dbReference>
<name>A0ABY2E1E2_9MICO</name>
<dbReference type="PROSITE" id="PS50850">
    <property type="entry name" value="MFS"/>
    <property type="match status" value="1"/>
</dbReference>
<gene>
    <name evidence="8" type="ORF">EXU48_15785</name>
</gene>
<feature type="transmembrane region" description="Helical" evidence="6">
    <location>
        <begin position="504"/>
        <end position="524"/>
    </location>
</feature>
<feature type="transmembrane region" description="Helical" evidence="6">
    <location>
        <begin position="438"/>
        <end position="460"/>
    </location>
</feature>
<keyword evidence="2 6" id="KW-0812">Transmembrane</keyword>
<evidence type="ECO:0000256" key="1">
    <source>
        <dbReference type="ARBA" id="ARBA00004651"/>
    </source>
</evidence>
<feature type="transmembrane region" description="Helical" evidence="6">
    <location>
        <begin position="309"/>
        <end position="328"/>
    </location>
</feature>
<proteinExistence type="predicted"/>
<feature type="transmembrane region" description="Helical" evidence="6">
    <location>
        <begin position="349"/>
        <end position="370"/>
    </location>
</feature>
<dbReference type="EMBL" id="SMNA01000007">
    <property type="protein sequence ID" value="TDE91604.1"/>
    <property type="molecule type" value="Genomic_DNA"/>
</dbReference>
<comment type="subcellular location">
    <subcellularLocation>
        <location evidence="1">Cell membrane</location>
        <topology evidence="1">Multi-pass membrane protein</topology>
    </subcellularLocation>
</comment>
<feature type="transmembrane region" description="Helical" evidence="6">
    <location>
        <begin position="480"/>
        <end position="498"/>
    </location>
</feature>
<dbReference type="InterPro" id="IPR052524">
    <property type="entry name" value="MFS_Cyanate_Porter"/>
</dbReference>
<dbReference type="SUPFAM" id="SSF103473">
    <property type="entry name" value="MFS general substrate transporter"/>
    <property type="match status" value="1"/>
</dbReference>
<feature type="transmembrane region" description="Helical" evidence="6">
    <location>
        <begin position="241"/>
        <end position="266"/>
    </location>
</feature>
<feature type="transmembrane region" description="Helical" evidence="6">
    <location>
        <begin position="415"/>
        <end position="432"/>
    </location>
</feature>
<evidence type="ECO:0000256" key="2">
    <source>
        <dbReference type="ARBA" id="ARBA00022692"/>
    </source>
</evidence>
<dbReference type="InterPro" id="IPR036259">
    <property type="entry name" value="MFS_trans_sf"/>
</dbReference>
<evidence type="ECO:0000313" key="9">
    <source>
        <dbReference type="Proteomes" id="UP000504882"/>
    </source>
</evidence>
<dbReference type="Pfam" id="PF07690">
    <property type="entry name" value="MFS_1"/>
    <property type="match status" value="1"/>
</dbReference>